<proteinExistence type="inferred from homology"/>
<evidence type="ECO:0000256" key="1">
    <source>
        <dbReference type="ARBA" id="ARBA00004202"/>
    </source>
</evidence>
<dbReference type="GO" id="GO:0043190">
    <property type="term" value="C:ATP-binding cassette (ABC) transporter complex"/>
    <property type="evidence" value="ECO:0007669"/>
    <property type="project" value="TreeGrafter"/>
</dbReference>
<dbReference type="InterPro" id="IPR027417">
    <property type="entry name" value="P-loop_NTPase"/>
</dbReference>
<feature type="domain" description="ABC transporter" evidence="9">
    <location>
        <begin position="2"/>
        <end position="235"/>
    </location>
</feature>
<organism evidence="10 11">
    <name type="scientific">Hydrogenispora ethanolica</name>
    <dbReference type="NCBI Taxonomy" id="1082276"/>
    <lineage>
        <taxon>Bacteria</taxon>
        <taxon>Bacillati</taxon>
        <taxon>Bacillota</taxon>
        <taxon>Hydrogenispora</taxon>
    </lineage>
</organism>
<keyword evidence="6 10" id="KW-0067">ATP-binding</keyword>
<dbReference type="Pfam" id="PF00005">
    <property type="entry name" value="ABC_tran"/>
    <property type="match status" value="1"/>
</dbReference>
<evidence type="ECO:0000313" key="10">
    <source>
        <dbReference type="EMBL" id="TCL62018.1"/>
    </source>
</evidence>
<comment type="similarity">
    <text evidence="2">Belongs to the ABC transporter superfamily.</text>
</comment>
<dbReference type="GO" id="GO:0016887">
    <property type="term" value="F:ATP hydrolysis activity"/>
    <property type="evidence" value="ECO:0007669"/>
    <property type="project" value="InterPro"/>
</dbReference>
<reference evidence="10 11" key="1">
    <citation type="submission" date="2019-03" db="EMBL/GenBank/DDBJ databases">
        <title>Genomic Encyclopedia of Type Strains, Phase IV (KMG-IV): sequencing the most valuable type-strain genomes for metagenomic binning, comparative biology and taxonomic classification.</title>
        <authorList>
            <person name="Goeker M."/>
        </authorList>
    </citation>
    <scope>NUCLEOTIDE SEQUENCE [LARGE SCALE GENOMIC DNA]</scope>
    <source>
        <strain evidence="10 11">LX-B</strain>
    </source>
</reference>
<evidence type="ECO:0000256" key="4">
    <source>
        <dbReference type="ARBA" id="ARBA00022475"/>
    </source>
</evidence>
<dbReference type="PROSITE" id="PS00211">
    <property type="entry name" value="ABC_TRANSPORTER_1"/>
    <property type="match status" value="1"/>
</dbReference>
<keyword evidence="11" id="KW-1185">Reference proteome</keyword>
<protein>
    <submittedName>
        <fullName evidence="10">Energy-coupling factor transport system ATP-binding protein</fullName>
    </submittedName>
</protein>
<keyword evidence="4" id="KW-1003">Cell membrane</keyword>
<dbReference type="InterPro" id="IPR003439">
    <property type="entry name" value="ABC_transporter-like_ATP-bd"/>
</dbReference>
<keyword evidence="3" id="KW-0813">Transport</keyword>
<dbReference type="Gene3D" id="3.40.50.300">
    <property type="entry name" value="P-loop containing nucleotide triphosphate hydrolases"/>
    <property type="match status" value="1"/>
</dbReference>
<dbReference type="PROSITE" id="PS50893">
    <property type="entry name" value="ABC_TRANSPORTER_2"/>
    <property type="match status" value="1"/>
</dbReference>
<dbReference type="GO" id="GO:0042626">
    <property type="term" value="F:ATPase-coupled transmembrane transporter activity"/>
    <property type="evidence" value="ECO:0007669"/>
    <property type="project" value="TreeGrafter"/>
</dbReference>
<dbReference type="FunFam" id="3.40.50.300:FF:000224">
    <property type="entry name" value="Energy-coupling factor transporter ATP-binding protein EcfA"/>
    <property type="match status" value="1"/>
</dbReference>
<evidence type="ECO:0000259" key="9">
    <source>
        <dbReference type="PROSITE" id="PS50893"/>
    </source>
</evidence>
<dbReference type="Proteomes" id="UP000295008">
    <property type="component" value="Unassembled WGS sequence"/>
</dbReference>
<dbReference type="InterPro" id="IPR003593">
    <property type="entry name" value="AAA+_ATPase"/>
</dbReference>
<gene>
    <name evidence="10" type="ORF">EDC14_102947</name>
</gene>
<evidence type="ECO:0000256" key="6">
    <source>
        <dbReference type="ARBA" id="ARBA00022840"/>
    </source>
</evidence>
<evidence type="ECO:0000256" key="5">
    <source>
        <dbReference type="ARBA" id="ARBA00022741"/>
    </source>
</evidence>
<accession>A0A4R1R8S3</accession>
<dbReference type="EMBL" id="SLUN01000029">
    <property type="protein sequence ID" value="TCL62018.1"/>
    <property type="molecule type" value="Genomic_DNA"/>
</dbReference>
<dbReference type="InterPro" id="IPR015856">
    <property type="entry name" value="ABC_transpr_CbiO/EcfA_su"/>
</dbReference>
<sequence length="279" mass="31017">MISVNDVSFRYPNGPMILNRISFAIQPGEFVALIGQNGAGKTTLLKHFNGLLKPTSGSLRIADMDTRKTPTGQLAQKVGFLFQNPDHQIFMPTVAQEIGFGPKNLGLSKAQIEERVAAAAAGVGLTEYLRENPLFLSKGQRQRVAFASLLSMKPDVLVLDEPTTGQDYREGIEIMEMVRQLHGHGHTIIFVTHDMELVARYAKRVIVLSQGRVLLDDTCRNVFYQPQTLLATNLFPPQIARLAQKFDRSPHALPPVLSVAELHEAILRRWEGETHVGCR</sequence>
<evidence type="ECO:0000256" key="7">
    <source>
        <dbReference type="ARBA" id="ARBA00022967"/>
    </source>
</evidence>
<dbReference type="InterPro" id="IPR050095">
    <property type="entry name" value="ECF_ABC_transporter_ATP-bd"/>
</dbReference>
<evidence type="ECO:0000256" key="2">
    <source>
        <dbReference type="ARBA" id="ARBA00005417"/>
    </source>
</evidence>
<keyword evidence="8" id="KW-0472">Membrane</keyword>
<evidence type="ECO:0000313" key="11">
    <source>
        <dbReference type="Proteomes" id="UP000295008"/>
    </source>
</evidence>
<comment type="caution">
    <text evidence="10">The sequence shown here is derived from an EMBL/GenBank/DDBJ whole genome shotgun (WGS) entry which is preliminary data.</text>
</comment>
<evidence type="ECO:0000256" key="8">
    <source>
        <dbReference type="ARBA" id="ARBA00023136"/>
    </source>
</evidence>
<dbReference type="SMART" id="SM00382">
    <property type="entry name" value="AAA"/>
    <property type="match status" value="1"/>
</dbReference>
<dbReference type="InterPro" id="IPR017871">
    <property type="entry name" value="ABC_transporter-like_CS"/>
</dbReference>
<keyword evidence="5" id="KW-0547">Nucleotide-binding</keyword>
<dbReference type="RefSeq" id="WP_165908155.1">
    <property type="nucleotide sequence ID" value="NZ_SLUN01000029.1"/>
</dbReference>
<dbReference type="AlphaFoldDB" id="A0A4R1R8S3"/>
<name>A0A4R1R8S3_HYDET</name>
<keyword evidence="7" id="KW-1278">Translocase</keyword>
<dbReference type="PANTHER" id="PTHR43553:SF21">
    <property type="entry name" value="ABC TRANSPORTER ATP-BINDING PROTEIN MA_1418-RELATED"/>
    <property type="match status" value="1"/>
</dbReference>
<dbReference type="GO" id="GO:0005524">
    <property type="term" value="F:ATP binding"/>
    <property type="evidence" value="ECO:0007669"/>
    <property type="project" value="UniProtKB-KW"/>
</dbReference>
<evidence type="ECO:0000256" key="3">
    <source>
        <dbReference type="ARBA" id="ARBA00022448"/>
    </source>
</evidence>
<dbReference type="PANTHER" id="PTHR43553">
    <property type="entry name" value="HEAVY METAL TRANSPORTER"/>
    <property type="match status" value="1"/>
</dbReference>
<dbReference type="SUPFAM" id="SSF52540">
    <property type="entry name" value="P-loop containing nucleoside triphosphate hydrolases"/>
    <property type="match status" value="1"/>
</dbReference>
<dbReference type="CDD" id="cd03225">
    <property type="entry name" value="ABC_cobalt_CbiO_domain1"/>
    <property type="match status" value="1"/>
</dbReference>
<comment type="subcellular location">
    <subcellularLocation>
        <location evidence="1">Cell membrane</location>
        <topology evidence="1">Peripheral membrane protein</topology>
    </subcellularLocation>
</comment>